<reference evidence="2" key="1">
    <citation type="submission" date="2022-09" db="EMBL/GenBank/DDBJ databases">
        <title>Intensive care unit water sources are persistently colonized with multi-drug resistant bacteria and are the site of extensive horizontal gene transfer of antibiotic resistance genes.</title>
        <authorList>
            <person name="Diorio-Toth L."/>
        </authorList>
    </citation>
    <scope>NUCLEOTIDE SEQUENCE</scope>
    <source>
        <strain evidence="2">GD03918</strain>
    </source>
</reference>
<dbReference type="AlphaFoldDB" id="A0AAJ1KZ83"/>
<organism evidence="2 3">
    <name type="scientific">Klebsiella michiganensis</name>
    <dbReference type="NCBI Taxonomy" id="1134687"/>
    <lineage>
        <taxon>Bacteria</taxon>
        <taxon>Pseudomonadati</taxon>
        <taxon>Pseudomonadota</taxon>
        <taxon>Gammaproteobacteria</taxon>
        <taxon>Enterobacterales</taxon>
        <taxon>Enterobacteriaceae</taxon>
        <taxon>Klebsiella/Raoultella group</taxon>
        <taxon>Klebsiella</taxon>
    </lineage>
</organism>
<evidence type="ECO:0000313" key="3">
    <source>
        <dbReference type="Proteomes" id="UP001159937"/>
    </source>
</evidence>
<dbReference type="InterPro" id="IPR040835">
    <property type="entry name" value="Nmad5"/>
</dbReference>
<gene>
    <name evidence="2" type="ORF">N5C89_33300</name>
</gene>
<comment type="caution">
    <text evidence="2">The sequence shown here is derived from an EMBL/GenBank/DDBJ whole genome shotgun (WGS) entry which is preliminary data.</text>
</comment>
<dbReference type="EMBL" id="JAOCBF010000189">
    <property type="protein sequence ID" value="MDH0967700.1"/>
    <property type="molecule type" value="Genomic_DNA"/>
</dbReference>
<dbReference type="Pfam" id="PF18757">
    <property type="entry name" value="Nmad5"/>
    <property type="match status" value="1"/>
</dbReference>
<feature type="domain" description="Nucleotide modification associated" evidence="1">
    <location>
        <begin position="1"/>
        <end position="166"/>
    </location>
</feature>
<name>A0AAJ1KZ83_9ENTR</name>
<sequence length="172" mass="18846">MARDARVFAFGGADKAAKVDKAYEKLDKLLSELRASGTSIYLSSGLSSSIYIAISGRQLGWCPYGKDSKGGDILLATPNRDLCLFGAEHEITKRFDDIMNEEQKLNARAKEIESTVWAVLNSVTTLKRLIEVWPESKDLIPGNSDNARASLPALKVEDLNRMIGLPTEEAVS</sequence>
<proteinExistence type="predicted"/>
<protein>
    <submittedName>
        <fullName evidence="2">Nmad5 family putative nucleotide modification protein</fullName>
    </submittedName>
</protein>
<dbReference type="Proteomes" id="UP001159937">
    <property type="component" value="Unassembled WGS sequence"/>
</dbReference>
<evidence type="ECO:0000313" key="2">
    <source>
        <dbReference type="EMBL" id="MDH0967700.1"/>
    </source>
</evidence>
<evidence type="ECO:0000259" key="1">
    <source>
        <dbReference type="Pfam" id="PF18757"/>
    </source>
</evidence>
<dbReference type="RefSeq" id="WP_279945384.1">
    <property type="nucleotide sequence ID" value="NZ_JAOCBF010000189.1"/>
</dbReference>
<accession>A0AAJ1KZ83</accession>